<name>A0A2W2HFI9_9ACTN</name>
<dbReference type="Gene3D" id="3.40.50.1000">
    <property type="entry name" value="HAD superfamily/HAD-like"/>
    <property type="match status" value="1"/>
</dbReference>
<dbReference type="InterPro" id="IPR036412">
    <property type="entry name" value="HAD-like_sf"/>
</dbReference>
<keyword evidence="2" id="KW-1185">Reference proteome</keyword>
<sequence>MTAIDLTLVTGVVFDADVITDTARIHAAAWKRVFDPFLRGRSAPFDIRADYLRHVNGRPRLDGVRTFLASRDITLPEGDPGDEPGAATVHGLGLAKDRLFAAEVERYGVAAFPSSVALLHELRRRGCRTAVVSASRHCRTTITSAGLAGLFDALLDGNDAAGLGLLGTPDPAMYLAAARHLGTPAERAAAVDDAPAGVTAGRRGGFGLVVGVSRTNTPDVLRASGADLVVADLSDLPVHGRVPAGPLTRPRAFGVSRR</sequence>
<proteinExistence type="predicted"/>
<dbReference type="Proteomes" id="UP000248544">
    <property type="component" value="Unassembled WGS sequence"/>
</dbReference>
<accession>A0A2W2HFI9</accession>
<dbReference type="InterPro" id="IPR023198">
    <property type="entry name" value="PGP-like_dom2"/>
</dbReference>
<dbReference type="AlphaFoldDB" id="A0A2W2HFI9"/>
<dbReference type="SUPFAM" id="SSF56784">
    <property type="entry name" value="HAD-like"/>
    <property type="match status" value="1"/>
</dbReference>
<gene>
    <name evidence="1" type="ORF">C1I98_11995</name>
</gene>
<dbReference type="InterPro" id="IPR023214">
    <property type="entry name" value="HAD_sf"/>
</dbReference>
<dbReference type="NCBIfam" id="TIGR01509">
    <property type="entry name" value="HAD-SF-IA-v3"/>
    <property type="match status" value="1"/>
</dbReference>
<dbReference type="PANTHER" id="PTHR43481:SF4">
    <property type="entry name" value="GLYCEROL-1-PHOSPHATE PHOSPHOHYDROLASE 1-RELATED"/>
    <property type="match status" value="1"/>
</dbReference>
<dbReference type="InterPro" id="IPR051806">
    <property type="entry name" value="HAD-like_SPP"/>
</dbReference>
<dbReference type="PANTHER" id="PTHR43481">
    <property type="entry name" value="FRUCTOSE-1-PHOSPHATE PHOSPHATASE"/>
    <property type="match status" value="1"/>
</dbReference>
<organism evidence="1 2">
    <name type="scientific">Spongiactinospora gelatinilytica</name>
    <dbReference type="NCBI Taxonomy" id="2666298"/>
    <lineage>
        <taxon>Bacteria</taxon>
        <taxon>Bacillati</taxon>
        <taxon>Actinomycetota</taxon>
        <taxon>Actinomycetes</taxon>
        <taxon>Streptosporangiales</taxon>
        <taxon>Streptosporangiaceae</taxon>
        <taxon>Spongiactinospora</taxon>
    </lineage>
</organism>
<dbReference type="EMBL" id="POUA01000071">
    <property type="protein sequence ID" value="PZG49050.1"/>
    <property type="molecule type" value="Genomic_DNA"/>
</dbReference>
<dbReference type="InterPro" id="IPR006439">
    <property type="entry name" value="HAD-SF_hydro_IA"/>
</dbReference>
<dbReference type="Pfam" id="PF00702">
    <property type="entry name" value="Hydrolase"/>
    <property type="match status" value="1"/>
</dbReference>
<keyword evidence="1" id="KW-0378">Hydrolase</keyword>
<evidence type="ECO:0000313" key="2">
    <source>
        <dbReference type="Proteomes" id="UP000248544"/>
    </source>
</evidence>
<evidence type="ECO:0000313" key="1">
    <source>
        <dbReference type="EMBL" id="PZG49050.1"/>
    </source>
</evidence>
<dbReference type="Gene3D" id="1.10.150.240">
    <property type="entry name" value="Putative phosphatase, domain 2"/>
    <property type="match status" value="1"/>
</dbReference>
<protein>
    <submittedName>
        <fullName evidence="1">Hydrolase</fullName>
    </submittedName>
</protein>
<reference evidence="1 2" key="1">
    <citation type="submission" date="2018-01" db="EMBL/GenBank/DDBJ databases">
        <title>Draft genome sequence of Sphaerisporangium sp. 7K107.</title>
        <authorList>
            <person name="Sahin N."/>
            <person name="Saygin H."/>
            <person name="Ay H."/>
        </authorList>
    </citation>
    <scope>NUCLEOTIDE SEQUENCE [LARGE SCALE GENOMIC DNA]</scope>
    <source>
        <strain evidence="1 2">7K107</strain>
    </source>
</reference>
<comment type="caution">
    <text evidence="1">The sequence shown here is derived from an EMBL/GenBank/DDBJ whole genome shotgun (WGS) entry which is preliminary data.</text>
</comment>
<dbReference type="GO" id="GO:0050308">
    <property type="term" value="F:sugar-phosphatase activity"/>
    <property type="evidence" value="ECO:0007669"/>
    <property type="project" value="TreeGrafter"/>
</dbReference>